<gene>
    <name evidence="2" type="ORF">D8771_24970</name>
</gene>
<sequence>MSSGRIAGDGYSWMQAVHWVAGSGLYEPRRHRSHGPRAFGPTTVVIAQLLSELSPCRPGVEYLVRRTGLAERSVQNHLQILRETGLLAYVVKGTRVRGERAQASEFALMIPAEFDAALGIRTVQRDEGAPAYTRAVSGISEAGRELMAKLAKKASRKVRKPRWKTSSKAAAKASARGAELGVVTAVSDEARCTPMQVGTSTVSSAGDTPLPPESKLASGEAKSPTPKKSQTKAGGCRKLNVVGRRFQLARQLTQELDWLRGCAVPRIAWVARHVADAGWTSTEVRAWLHLRGETARVRRGSGLLAALLAGAETVLDTPAKRTAAVEQWRTAQETARRERIQQVRARTERYEADWNAPTSRAVRREVEAAFAKVKEAANGGPHQNQNDVTDGQALEAELSEHELAQLRTDAWGQYMAGETDLVMTAVNAMGRPAAERIYGAELVQRAHRIASGSHSSLMTYGRR</sequence>
<dbReference type="EMBL" id="RCIY01000087">
    <property type="protein sequence ID" value="TGG78522.1"/>
    <property type="molecule type" value="Genomic_DNA"/>
</dbReference>
<accession>A0A8H1L5C6</accession>
<feature type="compositionally biased region" description="Polar residues" evidence="1">
    <location>
        <begin position="196"/>
        <end position="206"/>
    </location>
</feature>
<feature type="region of interest" description="Disordered" evidence="1">
    <location>
        <begin position="195"/>
        <end position="234"/>
    </location>
</feature>
<protein>
    <submittedName>
        <fullName evidence="2">Transcriptional regulator</fullName>
    </submittedName>
</protein>
<dbReference type="Proteomes" id="UP000298111">
    <property type="component" value="Unassembled WGS sequence"/>
</dbReference>
<evidence type="ECO:0000256" key="1">
    <source>
        <dbReference type="SAM" id="MobiDB-lite"/>
    </source>
</evidence>
<proteinExistence type="predicted"/>
<evidence type="ECO:0000313" key="3">
    <source>
        <dbReference type="Proteomes" id="UP000298111"/>
    </source>
</evidence>
<dbReference type="AlphaFoldDB" id="A0A8H1L5C6"/>
<comment type="caution">
    <text evidence="2">The sequence shown here is derived from an EMBL/GenBank/DDBJ whole genome shotgun (WGS) entry which is preliminary data.</text>
</comment>
<organism evidence="2 3">
    <name type="scientific">Streptomyces albus</name>
    <dbReference type="NCBI Taxonomy" id="1888"/>
    <lineage>
        <taxon>Bacteria</taxon>
        <taxon>Bacillati</taxon>
        <taxon>Actinomycetota</taxon>
        <taxon>Actinomycetes</taxon>
        <taxon>Kitasatosporales</taxon>
        <taxon>Streptomycetaceae</taxon>
        <taxon>Streptomyces</taxon>
    </lineage>
</organism>
<reference evidence="2 3" key="1">
    <citation type="submission" date="2018-10" db="EMBL/GenBank/DDBJ databases">
        <title>Isolation of pseudouridimycin from Streptomyces albus DSM 40763.</title>
        <authorList>
            <person name="Rosenqvist P."/>
            <person name="Metsae-Ketelae M."/>
            <person name="Virta P."/>
        </authorList>
    </citation>
    <scope>NUCLEOTIDE SEQUENCE [LARGE SCALE GENOMIC DNA]</scope>
    <source>
        <strain evidence="2 3">DSM 40763</strain>
    </source>
</reference>
<evidence type="ECO:0000313" key="2">
    <source>
        <dbReference type="EMBL" id="TGG78522.1"/>
    </source>
</evidence>
<name>A0A8H1L5C6_9ACTN</name>